<evidence type="ECO:0000256" key="4">
    <source>
        <dbReference type="ARBA" id="ARBA00023163"/>
    </source>
</evidence>
<dbReference type="Pfam" id="PF03466">
    <property type="entry name" value="LysR_substrate"/>
    <property type="match status" value="1"/>
</dbReference>
<comment type="similarity">
    <text evidence="1">Belongs to the LysR transcriptional regulatory family.</text>
</comment>
<dbReference type="PRINTS" id="PR00039">
    <property type="entry name" value="HTHLYSR"/>
</dbReference>
<dbReference type="PANTHER" id="PTHR30118">
    <property type="entry name" value="HTH-TYPE TRANSCRIPTIONAL REGULATOR LEUO-RELATED"/>
    <property type="match status" value="1"/>
</dbReference>
<accession>A0A7Z7MU89</accession>
<keyword evidence="7" id="KW-1185">Reference proteome</keyword>
<dbReference type="EMBL" id="LT837803">
    <property type="protein sequence ID" value="SMB21548.1"/>
    <property type="molecule type" value="Genomic_DNA"/>
</dbReference>
<feature type="domain" description="HTH lysR-type" evidence="5">
    <location>
        <begin position="9"/>
        <end position="66"/>
    </location>
</feature>
<evidence type="ECO:0000256" key="1">
    <source>
        <dbReference type="ARBA" id="ARBA00009437"/>
    </source>
</evidence>
<proteinExistence type="inferred from homology"/>
<keyword evidence="3" id="KW-0238">DNA-binding</keyword>
<dbReference type="InterPro" id="IPR036388">
    <property type="entry name" value="WH-like_DNA-bd_sf"/>
</dbReference>
<reference evidence="6" key="1">
    <citation type="submission" date="2017-03" db="EMBL/GenBank/DDBJ databases">
        <authorList>
            <consortium name="AG Boll"/>
        </authorList>
    </citation>
    <scope>NUCLEOTIDE SEQUENCE [LARGE SCALE GENOMIC DNA]</scope>
    <source>
        <strain evidence="6">Chol</strain>
    </source>
</reference>
<dbReference type="InterPro" id="IPR000847">
    <property type="entry name" value="LysR_HTH_N"/>
</dbReference>
<dbReference type="PROSITE" id="PS50931">
    <property type="entry name" value="HTH_LYSR"/>
    <property type="match status" value="1"/>
</dbReference>
<protein>
    <submittedName>
        <fullName evidence="6">PCP degradation transcriptional activation protein</fullName>
    </submittedName>
</protein>
<dbReference type="InterPro" id="IPR037402">
    <property type="entry name" value="YidZ_PBP2"/>
</dbReference>
<dbReference type="AlphaFoldDB" id="A0A7Z7MU89"/>
<keyword evidence="2" id="KW-0805">Transcription regulation</keyword>
<organism evidence="6 7">
    <name type="scientific">Sterolibacterium denitrificans</name>
    <dbReference type="NCBI Taxonomy" id="157592"/>
    <lineage>
        <taxon>Bacteria</taxon>
        <taxon>Pseudomonadati</taxon>
        <taxon>Pseudomonadota</taxon>
        <taxon>Betaproteobacteria</taxon>
        <taxon>Nitrosomonadales</taxon>
        <taxon>Sterolibacteriaceae</taxon>
        <taxon>Sterolibacterium</taxon>
    </lineage>
</organism>
<dbReference type="CDD" id="cd08417">
    <property type="entry name" value="PBP2_Nitroaromatics_like"/>
    <property type="match status" value="1"/>
</dbReference>
<dbReference type="InterPro" id="IPR036390">
    <property type="entry name" value="WH_DNA-bd_sf"/>
</dbReference>
<dbReference type="Proteomes" id="UP000242886">
    <property type="component" value="Chromosome SDENCHOL"/>
</dbReference>
<evidence type="ECO:0000256" key="3">
    <source>
        <dbReference type="ARBA" id="ARBA00023125"/>
    </source>
</evidence>
<dbReference type="Pfam" id="PF00126">
    <property type="entry name" value="HTH_1"/>
    <property type="match status" value="1"/>
</dbReference>
<dbReference type="GO" id="GO:0003700">
    <property type="term" value="F:DNA-binding transcription factor activity"/>
    <property type="evidence" value="ECO:0007669"/>
    <property type="project" value="InterPro"/>
</dbReference>
<dbReference type="SUPFAM" id="SSF46785">
    <property type="entry name" value="Winged helix' DNA-binding domain"/>
    <property type="match status" value="1"/>
</dbReference>
<keyword evidence="4" id="KW-0804">Transcription</keyword>
<evidence type="ECO:0000313" key="6">
    <source>
        <dbReference type="EMBL" id="SMB21548.1"/>
    </source>
</evidence>
<dbReference type="Gene3D" id="3.40.190.10">
    <property type="entry name" value="Periplasmic binding protein-like II"/>
    <property type="match status" value="2"/>
</dbReference>
<gene>
    <name evidence="6" type="ORF">SDENCHOL_10356</name>
</gene>
<dbReference type="GO" id="GO:0003677">
    <property type="term" value="F:DNA binding"/>
    <property type="evidence" value="ECO:0007669"/>
    <property type="project" value="UniProtKB-KW"/>
</dbReference>
<sequence length="317" mass="35924">MNNIDIRRVDLNLLVVFEAVYREGTVTRASEKLHLTQSSVSHALGRLRKLFDDPLFLRHHNGMTPTPLARELYPPVLSALRILEDTLNQPPPGGQAKPRRVLNIGLITTDEAAFLPQLMARQGSAPQYEIVTSLYEPGRFENRLATGKFDVAMQPFAFSYPSANVQSRLLTREGLSVMIRRNHPALRRGALDLDAYLKLRHIVVAPRRMEANYLDMEFARRRLEREVVLRCQDYWTAARIVAETDCILTAPHRPMSSLIGDMRANKLVPLPEGLNMPEAADIYLYWHASATNDPDNLWLRQNLVEIFQAPQGSHGGT</sequence>
<dbReference type="InterPro" id="IPR050389">
    <property type="entry name" value="LysR-type_TF"/>
</dbReference>
<dbReference type="Gene3D" id="1.10.10.10">
    <property type="entry name" value="Winged helix-like DNA-binding domain superfamily/Winged helix DNA-binding domain"/>
    <property type="match status" value="1"/>
</dbReference>
<evidence type="ECO:0000313" key="7">
    <source>
        <dbReference type="Proteomes" id="UP000242886"/>
    </source>
</evidence>
<dbReference type="RefSeq" id="WP_172954963.1">
    <property type="nucleotide sequence ID" value="NZ_LT837803.1"/>
</dbReference>
<evidence type="ECO:0000256" key="2">
    <source>
        <dbReference type="ARBA" id="ARBA00023015"/>
    </source>
</evidence>
<evidence type="ECO:0000259" key="5">
    <source>
        <dbReference type="PROSITE" id="PS50931"/>
    </source>
</evidence>
<dbReference type="SUPFAM" id="SSF53850">
    <property type="entry name" value="Periplasmic binding protein-like II"/>
    <property type="match status" value="1"/>
</dbReference>
<dbReference type="InterPro" id="IPR005119">
    <property type="entry name" value="LysR_subst-bd"/>
</dbReference>
<dbReference type="PANTHER" id="PTHR30118:SF15">
    <property type="entry name" value="TRANSCRIPTIONAL REGULATORY PROTEIN"/>
    <property type="match status" value="1"/>
</dbReference>
<name>A0A7Z7MU89_9PROT</name>